<proteinExistence type="inferred from homology"/>
<dbReference type="Pfam" id="PF02458">
    <property type="entry name" value="Transferase"/>
    <property type="match status" value="1"/>
</dbReference>
<dbReference type="InterPro" id="IPR023213">
    <property type="entry name" value="CAT-like_dom_sf"/>
</dbReference>
<keyword evidence="2" id="KW-0808">Transferase</keyword>
<comment type="similarity">
    <text evidence="1">Belongs to the plant acyltransferase family.</text>
</comment>
<comment type="caution">
    <text evidence="3">The sequence shown here is derived from an EMBL/GenBank/DDBJ whole genome shotgun (WGS) entry which is preliminary data.</text>
</comment>
<dbReference type="Gene3D" id="3.30.559.10">
    <property type="entry name" value="Chloramphenicol acetyltransferase-like domain"/>
    <property type="match status" value="2"/>
</dbReference>
<gene>
    <name evidence="3" type="ORF">EJB05_41538</name>
</gene>
<dbReference type="OrthoDB" id="686153at2759"/>
<dbReference type="EMBL" id="RWGY01000039">
    <property type="protein sequence ID" value="TVU08149.1"/>
    <property type="molecule type" value="Genomic_DNA"/>
</dbReference>
<feature type="non-terminal residue" evidence="3">
    <location>
        <position position="1"/>
    </location>
</feature>
<organism evidence="3 4">
    <name type="scientific">Eragrostis curvula</name>
    <name type="common">weeping love grass</name>
    <dbReference type="NCBI Taxonomy" id="38414"/>
    <lineage>
        <taxon>Eukaryota</taxon>
        <taxon>Viridiplantae</taxon>
        <taxon>Streptophyta</taxon>
        <taxon>Embryophyta</taxon>
        <taxon>Tracheophyta</taxon>
        <taxon>Spermatophyta</taxon>
        <taxon>Magnoliopsida</taxon>
        <taxon>Liliopsida</taxon>
        <taxon>Poales</taxon>
        <taxon>Poaceae</taxon>
        <taxon>PACMAD clade</taxon>
        <taxon>Chloridoideae</taxon>
        <taxon>Eragrostideae</taxon>
        <taxon>Eragrostidinae</taxon>
        <taxon>Eragrostis</taxon>
    </lineage>
</organism>
<evidence type="ECO:0000313" key="3">
    <source>
        <dbReference type="EMBL" id="TVU08149.1"/>
    </source>
</evidence>
<evidence type="ECO:0000256" key="2">
    <source>
        <dbReference type="ARBA" id="ARBA00022679"/>
    </source>
</evidence>
<evidence type="ECO:0000313" key="4">
    <source>
        <dbReference type="Proteomes" id="UP000324897"/>
    </source>
</evidence>
<keyword evidence="4" id="KW-1185">Reference proteome</keyword>
<dbReference type="PANTHER" id="PTHR31147">
    <property type="entry name" value="ACYL TRANSFERASE 4"/>
    <property type="match status" value="1"/>
</dbReference>
<sequence length="329" mass="36736">MAGARALKFMVRRRPAVLVAPATPTPRDLKRLSDIDDHDRLRFHISTMQFYRSRESMIGVDPVVLIRDAVAKALVDYYPWAGRFKELEERKLTVDCTGEGVLFVEADADVRLEQFGDALLPPFPCCEELISDVPGSDAILDFPLLLFQVTRLACGGFVLAVRMNHTMADGQGLTQFLGAVAELARGVSPPTIRPVWQRELLEARNPPRPSFLHRELEEVPDAKGIIMPLDEMVCRAFFFGPQKVATLRSKLTPNLQKHATRFDIVVGCLWKCRTAALSPDPGQEMRMLFTVDAHGRKCTGRVGIPVGYYGNAFATRSPYRLHATFALAL</sequence>
<dbReference type="Proteomes" id="UP000324897">
    <property type="component" value="Chromosome 3"/>
</dbReference>
<protein>
    <submittedName>
        <fullName evidence="3">Uncharacterized protein</fullName>
    </submittedName>
</protein>
<dbReference type="GO" id="GO:0016747">
    <property type="term" value="F:acyltransferase activity, transferring groups other than amino-acyl groups"/>
    <property type="evidence" value="ECO:0007669"/>
    <property type="project" value="UniProtKB-ARBA"/>
</dbReference>
<dbReference type="InterPro" id="IPR050898">
    <property type="entry name" value="Plant_acyltransferase"/>
</dbReference>
<dbReference type="AlphaFoldDB" id="A0A5J9T9Z9"/>
<reference evidence="3 4" key="1">
    <citation type="journal article" date="2019" name="Sci. Rep.">
        <title>A high-quality genome of Eragrostis curvula grass provides insights into Poaceae evolution and supports new strategies to enhance forage quality.</title>
        <authorList>
            <person name="Carballo J."/>
            <person name="Santos B.A.C.M."/>
            <person name="Zappacosta D."/>
            <person name="Garbus I."/>
            <person name="Selva J.P."/>
            <person name="Gallo C.A."/>
            <person name="Diaz A."/>
            <person name="Albertini E."/>
            <person name="Caccamo M."/>
            <person name="Echenique V."/>
        </authorList>
    </citation>
    <scope>NUCLEOTIDE SEQUENCE [LARGE SCALE GENOMIC DNA]</scope>
    <source>
        <strain evidence="4">cv. Victoria</strain>
        <tissue evidence="3">Leaf</tissue>
    </source>
</reference>
<dbReference type="PANTHER" id="PTHR31147:SF66">
    <property type="entry name" value="OS05G0315700 PROTEIN"/>
    <property type="match status" value="1"/>
</dbReference>
<evidence type="ECO:0000256" key="1">
    <source>
        <dbReference type="ARBA" id="ARBA00009861"/>
    </source>
</evidence>
<accession>A0A5J9T9Z9</accession>
<name>A0A5J9T9Z9_9POAL</name>
<dbReference type="Gramene" id="TVU08149">
    <property type="protein sequence ID" value="TVU08149"/>
    <property type="gene ID" value="EJB05_41538"/>
</dbReference>